<keyword evidence="2" id="KW-1185">Reference proteome</keyword>
<comment type="caution">
    <text evidence="1">The sequence shown here is derived from an EMBL/GenBank/DDBJ whole genome shotgun (WGS) entry which is preliminary data.</text>
</comment>
<evidence type="ECO:0000313" key="1">
    <source>
        <dbReference type="EMBL" id="KAJ0034777.1"/>
    </source>
</evidence>
<dbReference type="Proteomes" id="UP001163603">
    <property type="component" value="Chromosome 7"/>
</dbReference>
<protein>
    <submittedName>
        <fullName evidence="1">Uncharacterized protein</fullName>
    </submittedName>
</protein>
<dbReference type="EMBL" id="CM047742">
    <property type="protein sequence ID" value="KAJ0034777.1"/>
    <property type="molecule type" value="Genomic_DNA"/>
</dbReference>
<reference evidence="2" key="1">
    <citation type="journal article" date="2023" name="G3 (Bethesda)">
        <title>Genome assembly and association tests identify interacting loci associated with vigor, precocity, and sex in interspecific pistachio rootstocks.</title>
        <authorList>
            <person name="Palmer W."/>
            <person name="Jacygrad E."/>
            <person name="Sagayaradj S."/>
            <person name="Cavanaugh K."/>
            <person name="Han R."/>
            <person name="Bertier L."/>
            <person name="Beede B."/>
            <person name="Kafkas S."/>
            <person name="Golino D."/>
            <person name="Preece J."/>
            <person name="Michelmore R."/>
        </authorList>
    </citation>
    <scope>NUCLEOTIDE SEQUENCE [LARGE SCALE GENOMIC DNA]</scope>
</reference>
<proteinExistence type="predicted"/>
<gene>
    <name evidence="1" type="ORF">Pint_24726</name>
</gene>
<sequence>MLQPKKINNKVSRSPSYTVLSVYNGKLENDFFKIDPKSLTNLVKEKNLDQLQQLDGIHGVAFALKTDSEGGICSSEEDIARRHEAFGSNTYKKPPSKSFFHFVVEAFKDLTIWILLGCAALSLAFGIKQHGPKEGWYDGGSIFVAVFLVIAVSTVSNYRQNRQFEKLSKVSDNFQIEVVRNGRRQKISIFEIVVGDVICLKI</sequence>
<organism evidence="1 2">
    <name type="scientific">Pistacia integerrima</name>
    <dbReference type="NCBI Taxonomy" id="434235"/>
    <lineage>
        <taxon>Eukaryota</taxon>
        <taxon>Viridiplantae</taxon>
        <taxon>Streptophyta</taxon>
        <taxon>Embryophyta</taxon>
        <taxon>Tracheophyta</taxon>
        <taxon>Spermatophyta</taxon>
        <taxon>Magnoliopsida</taxon>
        <taxon>eudicotyledons</taxon>
        <taxon>Gunneridae</taxon>
        <taxon>Pentapetalae</taxon>
        <taxon>rosids</taxon>
        <taxon>malvids</taxon>
        <taxon>Sapindales</taxon>
        <taxon>Anacardiaceae</taxon>
        <taxon>Pistacia</taxon>
    </lineage>
</organism>
<name>A0ACC0YF62_9ROSI</name>
<evidence type="ECO:0000313" key="2">
    <source>
        <dbReference type="Proteomes" id="UP001163603"/>
    </source>
</evidence>
<accession>A0ACC0YF62</accession>